<dbReference type="PANTHER" id="PTHR40980">
    <property type="entry name" value="PLUG DOMAIN-CONTAINING PROTEIN"/>
    <property type="match status" value="1"/>
</dbReference>
<dbReference type="InterPro" id="IPR041700">
    <property type="entry name" value="OMP_b-brl_3"/>
</dbReference>
<keyword evidence="7" id="KW-1185">Reference proteome</keyword>
<keyword evidence="4" id="KW-1133">Transmembrane helix</keyword>
<comment type="subcellular location">
    <subcellularLocation>
        <location evidence="1">Cell outer membrane</location>
    </subcellularLocation>
</comment>
<dbReference type="InterPro" id="IPR036942">
    <property type="entry name" value="Beta-barrel_TonB_sf"/>
</dbReference>
<evidence type="ECO:0000259" key="5">
    <source>
        <dbReference type="Pfam" id="PF14905"/>
    </source>
</evidence>
<organism evidence="6 7">
    <name type="scientific">Pedobacter panaciterrae</name>
    <dbReference type="NCBI Taxonomy" id="363849"/>
    <lineage>
        <taxon>Bacteria</taxon>
        <taxon>Pseudomonadati</taxon>
        <taxon>Bacteroidota</taxon>
        <taxon>Sphingobacteriia</taxon>
        <taxon>Sphingobacteriales</taxon>
        <taxon>Sphingobacteriaceae</taxon>
        <taxon>Pedobacter</taxon>
    </lineage>
</organism>
<feature type="transmembrane region" description="Helical" evidence="4">
    <location>
        <begin position="30"/>
        <end position="52"/>
    </location>
</feature>
<dbReference type="SUPFAM" id="SSF49464">
    <property type="entry name" value="Carboxypeptidase regulatory domain-like"/>
    <property type="match status" value="1"/>
</dbReference>
<name>A0ABU8NNG4_9SPHI</name>
<protein>
    <submittedName>
        <fullName evidence="6">Outer membrane beta-barrel family protein</fullName>
    </submittedName>
</protein>
<dbReference type="EMBL" id="JBBEUB010000002">
    <property type="protein sequence ID" value="MEJ2902763.1"/>
    <property type="molecule type" value="Genomic_DNA"/>
</dbReference>
<dbReference type="RefSeq" id="WP_288879429.1">
    <property type="nucleotide sequence ID" value="NZ_CBFGNQ010000022.1"/>
</dbReference>
<dbReference type="InterPro" id="IPR008969">
    <property type="entry name" value="CarboxyPept-like_regulatory"/>
</dbReference>
<feature type="domain" description="Outer membrane protein beta-barrel" evidence="5">
    <location>
        <begin position="499"/>
        <end position="900"/>
    </location>
</feature>
<keyword evidence="4" id="KW-0812">Transmembrane</keyword>
<evidence type="ECO:0000256" key="2">
    <source>
        <dbReference type="ARBA" id="ARBA00023136"/>
    </source>
</evidence>
<evidence type="ECO:0000313" key="6">
    <source>
        <dbReference type="EMBL" id="MEJ2902763.1"/>
    </source>
</evidence>
<accession>A0ABU8NNG4</accession>
<proteinExistence type="predicted"/>
<evidence type="ECO:0000256" key="3">
    <source>
        <dbReference type="ARBA" id="ARBA00023237"/>
    </source>
</evidence>
<evidence type="ECO:0000256" key="4">
    <source>
        <dbReference type="SAM" id="Phobius"/>
    </source>
</evidence>
<evidence type="ECO:0000313" key="7">
    <source>
        <dbReference type="Proteomes" id="UP001378956"/>
    </source>
</evidence>
<reference evidence="6 7" key="1">
    <citation type="submission" date="2024-03" db="EMBL/GenBank/DDBJ databases">
        <title>Sequence of Lycoming College Course Isolates.</title>
        <authorList>
            <person name="Plotts O."/>
            <person name="Newman J."/>
        </authorList>
    </citation>
    <scope>NUCLEOTIDE SEQUENCE [LARGE SCALE GENOMIC DNA]</scope>
    <source>
        <strain evidence="6 7">CJB-3</strain>
    </source>
</reference>
<dbReference type="SUPFAM" id="SSF56935">
    <property type="entry name" value="Porins"/>
    <property type="match status" value="1"/>
</dbReference>
<gene>
    <name evidence="6" type="ORF">WAE58_10015</name>
</gene>
<evidence type="ECO:0000256" key="1">
    <source>
        <dbReference type="ARBA" id="ARBA00004442"/>
    </source>
</evidence>
<sequence>MKNSATMWNMGMACAYLIGIIILNKQFIVWLMRVSTIIFLFLLTSLQFLMAVPVNGQKMSDCKVTIKLEDESLLAGLKKIEAQTNFRFYYRKSEIKEITDLNIAFSTRTVENTLYELLKNTDFSFRQVNNNILLERRRQETGYTVRGRVIGSDHKPVELATIQIMKVTNQSIVSTALADTGGRFSLKVYEQGDYLLKVSSVETDSLIQKVIVGNAEVLEVPDIVLNKSAIQLKDVTITTTRQLISRSLDKLILNIEGSIYEKGEDALKLFNVIPGVYVSGKEIVFRGSQGVTVYIDNRKVLLSGDQLLSYLRSIPSESIKSYELKAVPGAENDAQNGGVIINIVLKSEYKYGLSGNVSSGYWYNKYDNTKATTFLNYRAGKFNFQGSFNYFWTPAFYEDNISQQFKSTGIISKQTEKYDERYHSIGYNASVDYKLNSQQTVGVSYNMFTNPGSVSSTYKTDIDYLANIKASTVDSSLHTKKSTTFRYVNQMANAFYRNKLDTIGSKLDIGYSYISYGLRDPSALETEFLNGNGAESHSRDSLFTKTIGKSMVHVANIDLEKHLFKSLVFNTGSKFTASNTDYSMDYRNGLNEQSPLDPLKSNRFLYSEYILAFYGTVAKSFKQWDFKVGIRAEQTNYHGKSVTTEQTIGRNQWNFFPSAFLNRKFGENHSLTLSYNRTIDRPGFRQLNPFVTYVSLNSIQEGNPNLRSYFSNNLQLEYLLKRKYSFTVGYQNTNNAITENLTNIGDVIISRDENITDNNNVFTSLYIPIKLTNWWEINTSATLRYRTIDIHGTEALNRSKFTQYLRTASKFNLRRKYFVEVSGFYKTSDFYGIYDQQRVGKLDINIKKSFLNDRLTSSFELQDPFHLYKPRYEINTAEFTRNVLRNRLDFVRYIGVFFTYNFSSGKKQDNKENVDAAGNEARGRL</sequence>
<keyword evidence="3" id="KW-0998">Cell outer membrane</keyword>
<dbReference type="PANTHER" id="PTHR40980:SF4">
    <property type="entry name" value="TONB-DEPENDENT RECEPTOR-LIKE BETA-BARREL DOMAIN-CONTAINING PROTEIN"/>
    <property type="match status" value="1"/>
</dbReference>
<keyword evidence="2 4" id="KW-0472">Membrane</keyword>
<dbReference type="Proteomes" id="UP001378956">
    <property type="component" value="Unassembled WGS sequence"/>
</dbReference>
<dbReference type="Pfam" id="PF14905">
    <property type="entry name" value="OMP_b-brl_3"/>
    <property type="match status" value="1"/>
</dbReference>
<comment type="caution">
    <text evidence="6">The sequence shown here is derived from an EMBL/GenBank/DDBJ whole genome shotgun (WGS) entry which is preliminary data.</text>
</comment>
<dbReference type="Gene3D" id="2.40.170.20">
    <property type="entry name" value="TonB-dependent receptor, beta-barrel domain"/>
    <property type="match status" value="1"/>
</dbReference>
<feature type="transmembrane region" description="Helical" evidence="4">
    <location>
        <begin position="6"/>
        <end position="23"/>
    </location>
</feature>